<sequence>MMSQIKKMTRKMNFRTVEYDERGVTTSNYEDQCGEQKSWENEVKSSSARGHEVAREESSSVKSNSTEQTKIKYVILEKPKRSVNRKDNFSAQAAELMNTMMQDQSEGNIETRLAKQQEEYKIQKQEERIEQEQKDKEQVNEILEALEQIAENTSKKYKLKTQMKELKMQ</sequence>
<dbReference type="Proteomes" id="UP000324800">
    <property type="component" value="Unassembled WGS sequence"/>
</dbReference>
<dbReference type="AlphaFoldDB" id="A0A5J4UTC8"/>
<gene>
    <name evidence="3" type="ORF">EZS28_030845</name>
</gene>
<accession>A0A5J4UTC8</accession>
<protein>
    <submittedName>
        <fullName evidence="3">Uncharacterized protein</fullName>
    </submittedName>
</protein>
<proteinExistence type="predicted"/>
<feature type="compositionally biased region" description="Basic and acidic residues" evidence="2">
    <location>
        <begin position="37"/>
        <end position="59"/>
    </location>
</feature>
<evidence type="ECO:0000313" key="4">
    <source>
        <dbReference type="Proteomes" id="UP000324800"/>
    </source>
</evidence>
<evidence type="ECO:0000256" key="1">
    <source>
        <dbReference type="SAM" id="Coils"/>
    </source>
</evidence>
<evidence type="ECO:0000313" key="3">
    <source>
        <dbReference type="EMBL" id="KAA6373627.1"/>
    </source>
</evidence>
<feature type="region of interest" description="Disordered" evidence="2">
    <location>
        <begin position="24"/>
        <end position="67"/>
    </location>
</feature>
<reference evidence="3 4" key="1">
    <citation type="submission" date="2019-03" db="EMBL/GenBank/DDBJ databases">
        <title>Single cell metagenomics reveals metabolic interactions within the superorganism composed of flagellate Streblomastix strix and complex community of Bacteroidetes bacteria on its surface.</title>
        <authorList>
            <person name="Treitli S.C."/>
            <person name="Kolisko M."/>
            <person name="Husnik F."/>
            <person name="Keeling P."/>
            <person name="Hampl V."/>
        </authorList>
    </citation>
    <scope>NUCLEOTIDE SEQUENCE [LARGE SCALE GENOMIC DNA]</scope>
    <source>
        <strain evidence="3">ST1C</strain>
    </source>
</reference>
<feature type="coiled-coil region" evidence="1">
    <location>
        <begin position="113"/>
        <end position="156"/>
    </location>
</feature>
<organism evidence="3 4">
    <name type="scientific">Streblomastix strix</name>
    <dbReference type="NCBI Taxonomy" id="222440"/>
    <lineage>
        <taxon>Eukaryota</taxon>
        <taxon>Metamonada</taxon>
        <taxon>Preaxostyla</taxon>
        <taxon>Oxymonadida</taxon>
        <taxon>Streblomastigidae</taxon>
        <taxon>Streblomastix</taxon>
    </lineage>
</organism>
<comment type="caution">
    <text evidence="3">The sequence shown here is derived from an EMBL/GenBank/DDBJ whole genome shotgun (WGS) entry which is preliminary data.</text>
</comment>
<dbReference type="EMBL" id="SNRW01012580">
    <property type="protein sequence ID" value="KAA6373627.1"/>
    <property type="molecule type" value="Genomic_DNA"/>
</dbReference>
<keyword evidence="1" id="KW-0175">Coiled coil</keyword>
<evidence type="ECO:0000256" key="2">
    <source>
        <dbReference type="SAM" id="MobiDB-lite"/>
    </source>
</evidence>
<name>A0A5J4UTC8_9EUKA</name>